<feature type="region of interest" description="Disordered" evidence="1">
    <location>
        <begin position="53"/>
        <end position="84"/>
    </location>
</feature>
<sequence length="84" mass="9490">MITVFVLTLVFADGHQGGQIAYAEYKTKAECQQQGPVISTRYHQQGHPTTFYCQKTKRGPVKPISSAEQAEQMKRYPMPEMVTP</sequence>
<keyword evidence="3" id="KW-1185">Reference proteome</keyword>
<gene>
    <name evidence="2" type="ORF">HA052_20855</name>
</gene>
<comment type="caution">
    <text evidence="2">The sequence shown here is derived from an EMBL/GenBank/DDBJ whole genome shotgun (WGS) entry which is preliminary data.</text>
</comment>
<evidence type="ECO:0000313" key="3">
    <source>
        <dbReference type="Proteomes" id="UP001515641"/>
    </source>
</evidence>
<dbReference type="Proteomes" id="UP001515641">
    <property type="component" value="Unassembled WGS sequence"/>
</dbReference>
<evidence type="ECO:0000256" key="1">
    <source>
        <dbReference type="SAM" id="MobiDB-lite"/>
    </source>
</evidence>
<protein>
    <recommendedName>
        <fullName evidence="4">DUF4124 domain-containing protein</fullName>
    </recommendedName>
</protein>
<reference evidence="2 3" key="1">
    <citation type="submission" date="2020-03" db="EMBL/GenBank/DDBJ databases">
        <title>Draft genome sequence of environmentally isolated cultures.</title>
        <authorList>
            <person name="Wilson H.S."/>
            <person name="De Leon M.E."/>
        </authorList>
    </citation>
    <scope>NUCLEOTIDE SEQUENCE [LARGE SCALE GENOMIC DNA]</scope>
    <source>
        <strain evidence="2 3">HSC-31F16</strain>
    </source>
</reference>
<evidence type="ECO:0008006" key="4">
    <source>
        <dbReference type="Google" id="ProtNLM"/>
    </source>
</evidence>
<evidence type="ECO:0000313" key="2">
    <source>
        <dbReference type="EMBL" id="NHR07642.1"/>
    </source>
</evidence>
<name>A0ABX0L751_9NEIS</name>
<accession>A0ABX0L751</accession>
<dbReference type="RefSeq" id="WP_166453414.1">
    <property type="nucleotide sequence ID" value="NZ_JAAOMA010000038.1"/>
</dbReference>
<organism evidence="2 3">
    <name type="scientific">Chromobacterium fluminis</name>
    <dbReference type="NCBI Taxonomy" id="3044269"/>
    <lineage>
        <taxon>Bacteria</taxon>
        <taxon>Pseudomonadati</taxon>
        <taxon>Pseudomonadota</taxon>
        <taxon>Betaproteobacteria</taxon>
        <taxon>Neisseriales</taxon>
        <taxon>Chromobacteriaceae</taxon>
        <taxon>Chromobacterium</taxon>
    </lineage>
</organism>
<proteinExistence type="predicted"/>
<dbReference type="EMBL" id="JAAOMA010000038">
    <property type="protein sequence ID" value="NHR07642.1"/>
    <property type="molecule type" value="Genomic_DNA"/>
</dbReference>